<organism evidence="6 7">
    <name type="scientific">Tachysurus vachellii</name>
    <name type="common">Darkbarbel catfish</name>
    <name type="synonym">Pelteobagrus vachellii</name>
    <dbReference type="NCBI Taxonomy" id="175792"/>
    <lineage>
        <taxon>Eukaryota</taxon>
        <taxon>Metazoa</taxon>
        <taxon>Chordata</taxon>
        <taxon>Craniata</taxon>
        <taxon>Vertebrata</taxon>
        <taxon>Euteleostomi</taxon>
        <taxon>Actinopterygii</taxon>
        <taxon>Neopterygii</taxon>
        <taxon>Teleostei</taxon>
        <taxon>Ostariophysi</taxon>
        <taxon>Siluriformes</taxon>
        <taxon>Bagridae</taxon>
        <taxon>Tachysurus</taxon>
    </lineage>
</organism>
<dbReference type="InterPro" id="IPR007110">
    <property type="entry name" value="Ig-like_dom"/>
</dbReference>
<dbReference type="GO" id="GO:0055013">
    <property type="term" value="P:cardiac muscle cell development"/>
    <property type="evidence" value="ECO:0007669"/>
    <property type="project" value="UniProtKB-ARBA"/>
</dbReference>
<dbReference type="InterPro" id="IPR013098">
    <property type="entry name" value="Ig_I-set"/>
</dbReference>
<dbReference type="InterPro" id="IPR003598">
    <property type="entry name" value="Ig_sub2"/>
</dbReference>
<protein>
    <recommendedName>
        <fullName evidence="5">Ig-like domain-containing protein</fullName>
    </recommendedName>
</protein>
<gene>
    <name evidence="6" type="ORF">Q7C36_020165</name>
</gene>
<feature type="domain" description="Ig-like" evidence="5">
    <location>
        <begin position="77"/>
        <end position="167"/>
    </location>
</feature>
<keyword evidence="3" id="KW-0393">Immunoglobulin domain</keyword>
<dbReference type="FunFam" id="2.60.40.10:FF:000107">
    <property type="entry name" value="Myosin, light chain kinase a"/>
    <property type="match status" value="1"/>
</dbReference>
<sequence length="182" mass="20395">MSGKGEKGKKREKGDKRGRKEEKSDQAGAGVSKMCRPTVELFGKEQKPLLVLMGLWNGLDLLKRLSGIMNINRWTTPKLKKLTNMQVKEGQKLTLRCELLAGGRQTKIQWYQNGNKIVKNDTRKIKLKKKGALSELQLTKVTDSDVGTYTCTAVNERGEDSQNAIVQVIKGKKRDLLVINIA</sequence>
<dbReference type="InterPro" id="IPR050958">
    <property type="entry name" value="Cell_Adh-Cytoskel_Orgn"/>
</dbReference>
<dbReference type="EMBL" id="JAVHJS010000021">
    <property type="protein sequence ID" value="KAK2823565.1"/>
    <property type="molecule type" value="Genomic_DNA"/>
</dbReference>
<accession>A0AA88LT53</accession>
<feature type="region of interest" description="Disordered" evidence="4">
    <location>
        <begin position="1"/>
        <end position="31"/>
    </location>
</feature>
<keyword evidence="1" id="KW-0732">Signal</keyword>
<dbReference type="PROSITE" id="PS50835">
    <property type="entry name" value="IG_LIKE"/>
    <property type="match status" value="1"/>
</dbReference>
<dbReference type="PANTHER" id="PTHR45080:SF8">
    <property type="entry name" value="IG-LIKE DOMAIN-CONTAINING PROTEIN"/>
    <property type="match status" value="1"/>
</dbReference>
<evidence type="ECO:0000313" key="7">
    <source>
        <dbReference type="Proteomes" id="UP001187315"/>
    </source>
</evidence>
<dbReference type="PANTHER" id="PTHR45080">
    <property type="entry name" value="CONTACTIN 5"/>
    <property type="match status" value="1"/>
</dbReference>
<dbReference type="SUPFAM" id="SSF48726">
    <property type="entry name" value="Immunoglobulin"/>
    <property type="match status" value="1"/>
</dbReference>
<evidence type="ECO:0000313" key="6">
    <source>
        <dbReference type="EMBL" id="KAK2823565.1"/>
    </source>
</evidence>
<comment type="caution">
    <text evidence="6">The sequence shown here is derived from an EMBL/GenBank/DDBJ whole genome shotgun (WGS) entry which is preliminary data.</text>
</comment>
<keyword evidence="2" id="KW-1015">Disulfide bond</keyword>
<evidence type="ECO:0000256" key="4">
    <source>
        <dbReference type="SAM" id="MobiDB-lite"/>
    </source>
</evidence>
<dbReference type="Proteomes" id="UP001187315">
    <property type="component" value="Unassembled WGS sequence"/>
</dbReference>
<dbReference type="SMART" id="SM00409">
    <property type="entry name" value="IG"/>
    <property type="match status" value="1"/>
</dbReference>
<dbReference type="GO" id="GO:0007156">
    <property type="term" value="P:homophilic cell adhesion via plasma membrane adhesion molecules"/>
    <property type="evidence" value="ECO:0007669"/>
    <property type="project" value="TreeGrafter"/>
</dbReference>
<dbReference type="Pfam" id="PF07679">
    <property type="entry name" value="I-set"/>
    <property type="match status" value="1"/>
</dbReference>
<evidence type="ECO:0000259" key="5">
    <source>
        <dbReference type="PROSITE" id="PS50835"/>
    </source>
</evidence>
<dbReference type="InterPro" id="IPR036179">
    <property type="entry name" value="Ig-like_dom_sf"/>
</dbReference>
<dbReference type="SMART" id="SM00408">
    <property type="entry name" value="IGc2"/>
    <property type="match status" value="1"/>
</dbReference>
<evidence type="ECO:0000256" key="2">
    <source>
        <dbReference type="ARBA" id="ARBA00023157"/>
    </source>
</evidence>
<dbReference type="AlphaFoldDB" id="A0AA88LT53"/>
<dbReference type="GO" id="GO:0005886">
    <property type="term" value="C:plasma membrane"/>
    <property type="evidence" value="ECO:0007669"/>
    <property type="project" value="TreeGrafter"/>
</dbReference>
<proteinExistence type="predicted"/>
<evidence type="ECO:0000256" key="3">
    <source>
        <dbReference type="ARBA" id="ARBA00023319"/>
    </source>
</evidence>
<dbReference type="InterPro" id="IPR003599">
    <property type="entry name" value="Ig_sub"/>
</dbReference>
<dbReference type="InterPro" id="IPR013783">
    <property type="entry name" value="Ig-like_fold"/>
</dbReference>
<keyword evidence="7" id="KW-1185">Reference proteome</keyword>
<reference evidence="6" key="1">
    <citation type="submission" date="2023-08" db="EMBL/GenBank/DDBJ databases">
        <title>Pelteobagrus vachellii genome.</title>
        <authorList>
            <person name="Liu H."/>
        </authorList>
    </citation>
    <scope>NUCLEOTIDE SEQUENCE</scope>
    <source>
        <strain evidence="6">PRFRI_2022a</strain>
        <tissue evidence="6">Muscle</tissue>
    </source>
</reference>
<evidence type="ECO:0000256" key="1">
    <source>
        <dbReference type="ARBA" id="ARBA00022729"/>
    </source>
</evidence>
<name>A0AA88LT53_TACVA</name>
<feature type="compositionally biased region" description="Basic and acidic residues" evidence="4">
    <location>
        <begin position="12"/>
        <end position="25"/>
    </location>
</feature>
<dbReference type="Gene3D" id="2.60.40.10">
    <property type="entry name" value="Immunoglobulins"/>
    <property type="match status" value="1"/>
</dbReference>
<dbReference type="GO" id="GO:0003007">
    <property type="term" value="P:heart morphogenesis"/>
    <property type="evidence" value="ECO:0007669"/>
    <property type="project" value="UniProtKB-ARBA"/>
</dbReference>